<evidence type="ECO:0000256" key="2">
    <source>
        <dbReference type="ARBA" id="ARBA00007870"/>
    </source>
</evidence>
<keyword evidence="7" id="KW-0560">Oxidoreductase</keyword>
<comment type="pathway">
    <text evidence="1">Cofactor biosynthesis; (R)-pantothenate biosynthesis; (R)-pantoate from 3-methyl-2-oxobutanoate: step 2/2.</text>
</comment>
<organism evidence="12 13">
    <name type="scientific">Caballeronia mineralivorans PML1(12)</name>
    <dbReference type="NCBI Taxonomy" id="908627"/>
    <lineage>
        <taxon>Bacteria</taxon>
        <taxon>Pseudomonadati</taxon>
        <taxon>Pseudomonadota</taxon>
        <taxon>Betaproteobacteria</taxon>
        <taxon>Burkholderiales</taxon>
        <taxon>Burkholderiaceae</taxon>
        <taxon>Caballeronia</taxon>
    </lineage>
</organism>
<dbReference type="GO" id="GO:0008677">
    <property type="term" value="F:2-dehydropantoate 2-reductase activity"/>
    <property type="evidence" value="ECO:0007669"/>
    <property type="project" value="UniProtKB-EC"/>
</dbReference>
<dbReference type="Proteomes" id="UP000035963">
    <property type="component" value="Unassembled WGS sequence"/>
</dbReference>
<evidence type="ECO:0000256" key="5">
    <source>
        <dbReference type="ARBA" id="ARBA00022655"/>
    </source>
</evidence>
<dbReference type="SUPFAM" id="SSF51735">
    <property type="entry name" value="NAD(P)-binding Rossmann-fold domains"/>
    <property type="match status" value="1"/>
</dbReference>
<comment type="caution">
    <text evidence="12">The sequence shown here is derived from an EMBL/GenBank/DDBJ whole genome shotgun (WGS) entry which is preliminary data.</text>
</comment>
<dbReference type="GO" id="GO:0015940">
    <property type="term" value="P:pantothenate biosynthetic process"/>
    <property type="evidence" value="ECO:0007669"/>
    <property type="project" value="UniProtKB-UniPathway"/>
</dbReference>
<evidence type="ECO:0000259" key="10">
    <source>
        <dbReference type="Pfam" id="PF02558"/>
    </source>
</evidence>
<dbReference type="EC" id="1.1.1.169" evidence="3"/>
<sequence length="355" mass="38235">MSKILMWGAGAIGGSIGAYLKRAGHDVTFVDIAAEHVAAINDPGRGLRVSTSGEEFALSAPAFLPGELTGQWRYACLAVKGQHTEAAATALRAHLAKDGCVVSLQNGLLAPVVERALGGQRTLAASVNVAADMLGPGHICLGAKGTLMIGEFSGGVSERARELAQILRDFDPTIEATADIWSYVWGKLGFALMLTAQALGQRPIIECFQEPELLPLWRALGTEIAALAAAQGIRPHAFDGYDPDAFSIHVPEAVTLASIEAMVRFLRTSTKTHSGIWRDLAVHRRRTEIHHQLGPLLELGVRHQIPCTTIRRLIDAIADIEEGRCQQTDDNLITLVRRQDVRDAVLNSSWGNDGH</sequence>
<dbReference type="InterPro" id="IPR050838">
    <property type="entry name" value="Ketopantoate_reductase"/>
</dbReference>
<protein>
    <recommendedName>
        <fullName evidence="4">2-dehydropantoate 2-reductase</fullName>
        <ecNumber evidence="3">1.1.1.169</ecNumber>
    </recommendedName>
    <alternativeName>
        <fullName evidence="8">Ketopantoate reductase</fullName>
    </alternativeName>
</protein>
<dbReference type="PANTHER" id="PTHR43765:SF2">
    <property type="entry name" value="2-DEHYDROPANTOATE 2-REDUCTASE"/>
    <property type="match status" value="1"/>
</dbReference>
<dbReference type="RefSeq" id="WP_047896617.1">
    <property type="nucleotide sequence ID" value="NZ_AEJF01000202.1"/>
</dbReference>
<dbReference type="OrthoDB" id="8555723at2"/>
<reference evidence="12 13" key="1">
    <citation type="journal article" date="2015" name="Genome Announc.">
        <title>Draft Genome Sequence of Burkholderia sp. Strain PML1(12), an Ectomycorrhizosphere-Inhabiting Bacterium with Effective Mineral-Weathering Ability.</title>
        <authorList>
            <person name="Uroz S."/>
            <person name="Oger P."/>
        </authorList>
    </citation>
    <scope>NUCLEOTIDE SEQUENCE [LARGE SCALE GENOMIC DNA]</scope>
    <source>
        <strain evidence="13">PML1(12)</strain>
    </source>
</reference>
<evidence type="ECO:0000256" key="4">
    <source>
        <dbReference type="ARBA" id="ARBA00019465"/>
    </source>
</evidence>
<evidence type="ECO:0000313" key="13">
    <source>
        <dbReference type="Proteomes" id="UP000035963"/>
    </source>
</evidence>
<evidence type="ECO:0000256" key="1">
    <source>
        <dbReference type="ARBA" id="ARBA00004994"/>
    </source>
</evidence>
<evidence type="ECO:0000256" key="8">
    <source>
        <dbReference type="ARBA" id="ARBA00032024"/>
    </source>
</evidence>
<dbReference type="GO" id="GO:0050661">
    <property type="term" value="F:NADP binding"/>
    <property type="evidence" value="ECO:0007669"/>
    <property type="project" value="TreeGrafter"/>
</dbReference>
<dbReference type="InterPro" id="IPR013752">
    <property type="entry name" value="KPA_reductase"/>
</dbReference>
<dbReference type="InterPro" id="IPR036291">
    <property type="entry name" value="NAD(P)-bd_dom_sf"/>
</dbReference>
<dbReference type="Pfam" id="PF02558">
    <property type="entry name" value="ApbA"/>
    <property type="match status" value="1"/>
</dbReference>
<accession>A0A0J1CN14</accession>
<dbReference type="InterPro" id="IPR013328">
    <property type="entry name" value="6PGD_dom2"/>
</dbReference>
<proteinExistence type="inferred from homology"/>
<keyword evidence="13" id="KW-1185">Reference proteome</keyword>
<comment type="similarity">
    <text evidence="2">Belongs to the ketopantoate reductase family.</text>
</comment>
<dbReference type="Pfam" id="PF08546">
    <property type="entry name" value="ApbA_C"/>
    <property type="match status" value="1"/>
</dbReference>
<gene>
    <name evidence="12" type="ORF">EOS_34030</name>
</gene>
<dbReference type="EMBL" id="AEJF01000202">
    <property type="protein sequence ID" value="KLU21801.1"/>
    <property type="molecule type" value="Genomic_DNA"/>
</dbReference>
<evidence type="ECO:0000259" key="11">
    <source>
        <dbReference type="Pfam" id="PF08546"/>
    </source>
</evidence>
<evidence type="ECO:0000256" key="9">
    <source>
        <dbReference type="ARBA" id="ARBA00048793"/>
    </source>
</evidence>
<evidence type="ECO:0000256" key="6">
    <source>
        <dbReference type="ARBA" id="ARBA00022857"/>
    </source>
</evidence>
<dbReference type="InterPro" id="IPR008927">
    <property type="entry name" value="6-PGluconate_DH-like_C_sf"/>
</dbReference>
<comment type="catalytic activity">
    <reaction evidence="9">
        <text>(R)-pantoate + NADP(+) = 2-dehydropantoate + NADPH + H(+)</text>
        <dbReference type="Rhea" id="RHEA:16233"/>
        <dbReference type="ChEBI" id="CHEBI:11561"/>
        <dbReference type="ChEBI" id="CHEBI:15378"/>
        <dbReference type="ChEBI" id="CHEBI:15980"/>
        <dbReference type="ChEBI" id="CHEBI:57783"/>
        <dbReference type="ChEBI" id="CHEBI:58349"/>
        <dbReference type="EC" id="1.1.1.169"/>
    </reaction>
</comment>
<dbReference type="Gene3D" id="1.10.1040.10">
    <property type="entry name" value="N-(1-d-carboxylethyl)-l-norvaline Dehydrogenase, domain 2"/>
    <property type="match status" value="1"/>
</dbReference>
<evidence type="ECO:0000256" key="7">
    <source>
        <dbReference type="ARBA" id="ARBA00023002"/>
    </source>
</evidence>
<name>A0A0J1CN14_9BURK</name>
<evidence type="ECO:0000256" key="3">
    <source>
        <dbReference type="ARBA" id="ARBA00013014"/>
    </source>
</evidence>
<dbReference type="GO" id="GO:0005737">
    <property type="term" value="C:cytoplasm"/>
    <property type="evidence" value="ECO:0007669"/>
    <property type="project" value="TreeGrafter"/>
</dbReference>
<dbReference type="PATRIC" id="fig|908627.4.peg.7617"/>
<evidence type="ECO:0000313" key="12">
    <source>
        <dbReference type="EMBL" id="KLU21801.1"/>
    </source>
</evidence>
<dbReference type="Gene3D" id="3.40.50.720">
    <property type="entry name" value="NAD(P)-binding Rossmann-like Domain"/>
    <property type="match status" value="1"/>
</dbReference>
<dbReference type="SUPFAM" id="SSF48179">
    <property type="entry name" value="6-phosphogluconate dehydrogenase C-terminal domain-like"/>
    <property type="match status" value="1"/>
</dbReference>
<dbReference type="UniPathway" id="UPA00028">
    <property type="reaction ID" value="UER00004"/>
</dbReference>
<dbReference type="PANTHER" id="PTHR43765">
    <property type="entry name" value="2-DEHYDROPANTOATE 2-REDUCTASE-RELATED"/>
    <property type="match status" value="1"/>
</dbReference>
<feature type="domain" description="Ketopantoate reductase N-terminal" evidence="10">
    <location>
        <begin position="4"/>
        <end position="153"/>
    </location>
</feature>
<keyword evidence="6" id="KW-0521">NADP</keyword>
<dbReference type="InterPro" id="IPR013332">
    <property type="entry name" value="KPR_N"/>
</dbReference>
<feature type="domain" description="Ketopantoate reductase C-terminal" evidence="11">
    <location>
        <begin position="179"/>
        <end position="320"/>
    </location>
</feature>
<keyword evidence="5" id="KW-0566">Pantothenate biosynthesis</keyword>
<dbReference type="AlphaFoldDB" id="A0A0J1CN14"/>